<keyword evidence="5" id="KW-0804">Transcription</keyword>
<dbReference type="InterPro" id="IPR011990">
    <property type="entry name" value="TPR-like_helical_dom_sf"/>
</dbReference>
<reference evidence="9 10" key="1">
    <citation type="submission" date="2018-12" db="EMBL/GenBank/DDBJ databases">
        <title>The whole draft genome of Streptomyce luteoverticillatus CGMCC 15060.</title>
        <authorList>
            <person name="Feng Z."/>
            <person name="Chen G."/>
            <person name="Zhang J."/>
            <person name="Zhu H."/>
            <person name="Yu X."/>
            <person name="Zhang W."/>
            <person name="Zhang X."/>
        </authorList>
    </citation>
    <scope>NUCLEOTIDE SEQUENCE [LARGE SCALE GENOMIC DNA]</scope>
    <source>
        <strain evidence="9 10">CGMCC 15060</strain>
    </source>
</reference>
<dbReference type="Proteomes" id="UP000267900">
    <property type="component" value="Chromosome"/>
</dbReference>
<feature type="DNA-binding region" description="OmpR/PhoB-type" evidence="6">
    <location>
        <begin position="1"/>
        <end position="98"/>
    </location>
</feature>
<gene>
    <name evidence="9" type="ORF">EKH77_10605</name>
</gene>
<dbReference type="InterPro" id="IPR005158">
    <property type="entry name" value="BTAD"/>
</dbReference>
<dbReference type="GO" id="GO:0000160">
    <property type="term" value="P:phosphorelay signal transduction system"/>
    <property type="evidence" value="ECO:0007669"/>
    <property type="project" value="UniProtKB-KW"/>
</dbReference>
<dbReference type="Pfam" id="PF03704">
    <property type="entry name" value="BTAD"/>
    <property type="match status" value="1"/>
</dbReference>
<dbReference type="EMBL" id="CP034587">
    <property type="protein sequence ID" value="AZQ71600.1"/>
    <property type="molecule type" value="Genomic_DNA"/>
</dbReference>
<evidence type="ECO:0000259" key="8">
    <source>
        <dbReference type="PROSITE" id="PS51755"/>
    </source>
</evidence>
<dbReference type="InterPro" id="IPR051677">
    <property type="entry name" value="AfsR-DnrI-RedD_regulator"/>
</dbReference>
<evidence type="ECO:0000256" key="1">
    <source>
        <dbReference type="ARBA" id="ARBA00005820"/>
    </source>
</evidence>
<dbReference type="RefSeq" id="WP_126914153.1">
    <property type="nucleotide sequence ID" value="NZ_CP034587.1"/>
</dbReference>
<protein>
    <submittedName>
        <fullName evidence="9">Transcriptional regulator</fullName>
    </submittedName>
</protein>
<dbReference type="SUPFAM" id="SSF46894">
    <property type="entry name" value="C-terminal effector domain of the bipartite response regulators"/>
    <property type="match status" value="1"/>
</dbReference>
<dbReference type="GO" id="GO:0003677">
    <property type="term" value="F:DNA binding"/>
    <property type="evidence" value="ECO:0007669"/>
    <property type="project" value="UniProtKB-UniRule"/>
</dbReference>
<sequence>MRFRLIGPFEIVTDEGEVRQAGTPKVSQTLALLLIRANEIVTTESLIRELWQGAAPRSALNTVQTYIHHARKLLAQEGRPAGRDPLLTLRPGGYMMRVDPEAVDIKVFECLVAQARADVRECRPEHAEAALGRALDIWRGPLLVNVPTGDVLSSRIARLEEIRVRALELRIEVWAQLGRQRDAIAELRVLVHDYPLNESFHGQLITALHQAGRRAEALQAYRQMHRILWDELGLEPSGEIQRLHQEMLATPPPSSLSSPSSPPSPQGAGGPARRAAAGSSRRPPQRTASLGGPPPAGLAWRRPCRPELAP</sequence>
<dbReference type="SMART" id="SM00862">
    <property type="entry name" value="Trans_reg_C"/>
    <property type="match status" value="1"/>
</dbReference>
<dbReference type="PANTHER" id="PTHR35807:SF1">
    <property type="entry name" value="TRANSCRIPTIONAL REGULATOR REDD"/>
    <property type="match status" value="1"/>
</dbReference>
<dbReference type="CDD" id="cd15831">
    <property type="entry name" value="BTAD"/>
    <property type="match status" value="1"/>
</dbReference>
<evidence type="ECO:0000256" key="7">
    <source>
        <dbReference type="SAM" id="MobiDB-lite"/>
    </source>
</evidence>
<dbReference type="PROSITE" id="PS51755">
    <property type="entry name" value="OMPR_PHOB"/>
    <property type="match status" value="1"/>
</dbReference>
<feature type="compositionally biased region" description="Low complexity" evidence="7">
    <location>
        <begin position="271"/>
        <end position="286"/>
    </location>
</feature>
<keyword evidence="3" id="KW-0805">Transcription regulation</keyword>
<comment type="similarity">
    <text evidence="1">Belongs to the AfsR/DnrI/RedD regulatory family.</text>
</comment>
<feature type="domain" description="OmpR/PhoB-type" evidence="8">
    <location>
        <begin position="1"/>
        <end position="98"/>
    </location>
</feature>
<dbReference type="Gene3D" id="1.25.40.10">
    <property type="entry name" value="Tetratricopeptide repeat domain"/>
    <property type="match status" value="1"/>
</dbReference>
<dbReference type="Gene3D" id="1.10.10.10">
    <property type="entry name" value="Winged helix-like DNA-binding domain superfamily/Winged helix DNA-binding domain"/>
    <property type="match status" value="1"/>
</dbReference>
<evidence type="ECO:0000313" key="9">
    <source>
        <dbReference type="EMBL" id="AZQ71600.1"/>
    </source>
</evidence>
<accession>A0A3S9PGU7</accession>
<keyword evidence="10" id="KW-1185">Reference proteome</keyword>
<dbReference type="PANTHER" id="PTHR35807">
    <property type="entry name" value="TRANSCRIPTIONAL REGULATOR REDD-RELATED"/>
    <property type="match status" value="1"/>
</dbReference>
<proteinExistence type="inferred from homology"/>
<evidence type="ECO:0000256" key="6">
    <source>
        <dbReference type="PROSITE-ProRule" id="PRU01091"/>
    </source>
</evidence>
<dbReference type="GO" id="GO:0006355">
    <property type="term" value="P:regulation of DNA-templated transcription"/>
    <property type="evidence" value="ECO:0007669"/>
    <property type="project" value="InterPro"/>
</dbReference>
<evidence type="ECO:0000256" key="3">
    <source>
        <dbReference type="ARBA" id="ARBA00023015"/>
    </source>
</evidence>
<evidence type="ECO:0000256" key="4">
    <source>
        <dbReference type="ARBA" id="ARBA00023125"/>
    </source>
</evidence>
<organism evidence="9 10">
    <name type="scientific">Streptomyces luteoverticillatus</name>
    <name type="common">Streptoverticillium luteoverticillatus</name>
    <dbReference type="NCBI Taxonomy" id="66425"/>
    <lineage>
        <taxon>Bacteria</taxon>
        <taxon>Bacillati</taxon>
        <taxon>Actinomycetota</taxon>
        <taxon>Actinomycetes</taxon>
        <taxon>Kitasatosporales</taxon>
        <taxon>Streptomycetaceae</taxon>
        <taxon>Streptomyces</taxon>
    </lineage>
</organism>
<keyword evidence="2" id="KW-0902">Two-component regulatory system</keyword>
<evidence type="ECO:0000256" key="2">
    <source>
        <dbReference type="ARBA" id="ARBA00023012"/>
    </source>
</evidence>
<dbReference type="SMART" id="SM01043">
    <property type="entry name" value="BTAD"/>
    <property type="match status" value="1"/>
</dbReference>
<dbReference type="AlphaFoldDB" id="A0A3S9PGU7"/>
<evidence type="ECO:0000313" key="10">
    <source>
        <dbReference type="Proteomes" id="UP000267900"/>
    </source>
</evidence>
<dbReference type="SUPFAM" id="SSF48452">
    <property type="entry name" value="TPR-like"/>
    <property type="match status" value="1"/>
</dbReference>
<dbReference type="OrthoDB" id="4336084at2"/>
<evidence type="ECO:0000256" key="5">
    <source>
        <dbReference type="ARBA" id="ARBA00023163"/>
    </source>
</evidence>
<feature type="region of interest" description="Disordered" evidence="7">
    <location>
        <begin position="249"/>
        <end position="310"/>
    </location>
</feature>
<dbReference type="InterPro" id="IPR016032">
    <property type="entry name" value="Sig_transdc_resp-reg_C-effctor"/>
</dbReference>
<dbReference type="InterPro" id="IPR001867">
    <property type="entry name" value="OmpR/PhoB-type_DNA-bd"/>
</dbReference>
<dbReference type="InterPro" id="IPR036388">
    <property type="entry name" value="WH-like_DNA-bd_sf"/>
</dbReference>
<keyword evidence="4 6" id="KW-0238">DNA-binding</keyword>
<dbReference type="Pfam" id="PF00486">
    <property type="entry name" value="Trans_reg_C"/>
    <property type="match status" value="1"/>
</dbReference>
<name>A0A3S9PGU7_STRLT</name>
<feature type="compositionally biased region" description="Pro residues" evidence="7">
    <location>
        <begin position="250"/>
        <end position="265"/>
    </location>
</feature>